<dbReference type="STRING" id="861298.SAMN04488136_1666"/>
<keyword evidence="1" id="KW-0805">Transcription regulation</keyword>
<dbReference type="SMART" id="SM00346">
    <property type="entry name" value="HTH_ICLR"/>
    <property type="match status" value="1"/>
</dbReference>
<dbReference type="EMBL" id="FNDD01000066">
    <property type="protein sequence ID" value="SDI10841.1"/>
    <property type="molecule type" value="Genomic_DNA"/>
</dbReference>
<evidence type="ECO:0000313" key="7">
    <source>
        <dbReference type="Proteomes" id="UP000198854"/>
    </source>
</evidence>
<dbReference type="PANTHER" id="PTHR30136">
    <property type="entry name" value="HELIX-TURN-HELIX TRANSCRIPTIONAL REGULATOR, ICLR FAMILY"/>
    <property type="match status" value="1"/>
</dbReference>
<dbReference type="PROSITE" id="PS51077">
    <property type="entry name" value="HTH_ICLR"/>
    <property type="match status" value="1"/>
</dbReference>
<dbReference type="Gene3D" id="1.10.10.10">
    <property type="entry name" value="Winged helix-like DNA-binding domain superfamily/Winged helix DNA-binding domain"/>
    <property type="match status" value="1"/>
</dbReference>
<keyword evidence="7" id="KW-1185">Reference proteome</keyword>
<organism evidence="6 7">
    <name type="scientific">Vibrio xiamenensis</name>
    <dbReference type="NCBI Taxonomy" id="861298"/>
    <lineage>
        <taxon>Bacteria</taxon>
        <taxon>Pseudomonadati</taxon>
        <taxon>Pseudomonadota</taxon>
        <taxon>Gammaproteobacteria</taxon>
        <taxon>Vibrionales</taxon>
        <taxon>Vibrionaceae</taxon>
        <taxon>Vibrio</taxon>
    </lineage>
</organism>
<dbReference type="SUPFAM" id="SSF46785">
    <property type="entry name" value="Winged helix' DNA-binding domain"/>
    <property type="match status" value="1"/>
</dbReference>
<feature type="domain" description="IclR-ED" evidence="5">
    <location>
        <begin position="76"/>
        <end position="258"/>
    </location>
</feature>
<dbReference type="AlphaFoldDB" id="A0A1G8HWE2"/>
<dbReference type="InterPro" id="IPR036390">
    <property type="entry name" value="WH_DNA-bd_sf"/>
</dbReference>
<gene>
    <name evidence="6" type="ORF">SAMN04488136_1666</name>
</gene>
<dbReference type="InterPro" id="IPR036388">
    <property type="entry name" value="WH-like_DNA-bd_sf"/>
</dbReference>
<sequence length="258" mass="28401">MSSRNKEQQDYKVPGLERGLAILTLFDQHTRALSASEIARRLNLPRSTVYRIVVTLESLGFLELNSANHEYSLGRGVLRLGFEYLASLEMVDLCQPILYRLAETIGFPVNLAILDERSVVYVARALVPNSLTGAMNVGSRLPAHATTVGRLLLSDYSLEQLRELYPEETLEASSVNTPKTVEALYELISASKSQDALIGESYFEDGYTSVAAVVRDKTGQIVSVISAIIPSSSLDETQRDFLKTQVASSAQELSARLK</sequence>
<name>A0A1G8HWE2_9VIBR</name>
<dbReference type="FunFam" id="1.10.10.10:FF:000056">
    <property type="entry name" value="IclR family transcriptional regulator"/>
    <property type="match status" value="1"/>
</dbReference>
<dbReference type="InterPro" id="IPR050707">
    <property type="entry name" value="HTH_MetabolicPath_Reg"/>
</dbReference>
<dbReference type="Pfam" id="PF09339">
    <property type="entry name" value="HTH_IclR"/>
    <property type="match status" value="1"/>
</dbReference>
<evidence type="ECO:0000259" key="5">
    <source>
        <dbReference type="PROSITE" id="PS51078"/>
    </source>
</evidence>
<dbReference type="OrthoDB" id="9807558at2"/>
<dbReference type="RefSeq" id="WP_093279567.1">
    <property type="nucleotide sequence ID" value="NZ_FNDD01000066.1"/>
</dbReference>
<evidence type="ECO:0000256" key="3">
    <source>
        <dbReference type="ARBA" id="ARBA00023163"/>
    </source>
</evidence>
<reference evidence="6 7" key="1">
    <citation type="submission" date="2016-10" db="EMBL/GenBank/DDBJ databases">
        <authorList>
            <person name="de Groot N.N."/>
        </authorList>
    </citation>
    <scope>NUCLEOTIDE SEQUENCE [LARGE SCALE GENOMIC DNA]</scope>
    <source>
        <strain evidence="6 7">CGMCC 1.10228</strain>
    </source>
</reference>
<dbReference type="InterPro" id="IPR014757">
    <property type="entry name" value="Tscrpt_reg_IclR_C"/>
</dbReference>
<dbReference type="InterPro" id="IPR005471">
    <property type="entry name" value="Tscrpt_reg_IclR_N"/>
</dbReference>
<dbReference type="GO" id="GO:0045892">
    <property type="term" value="P:negative regulation of DNA-templated transcription"/>
    <property type="evidence" value="ECO:0007669"/>
    <property type="project" value="TreeGrafter"/>
</dbReference>
<keyword evidence="3" id="KW-0804">Transcription</keyword>
<dbReference type="Proteomes" id="UP000198854">
    <property type="component" value="Unassembled WGS sequence"/>
</dbReference>
<dbReference type="InterPro" id="IPR029016">
    <property type="entry name" value="GAF-like_dom_sf"/>
</dbReference>
<dbReference type="Pfam" id="PF01614">
    <property type="entry name" value="IclR_C"/>
    <property type="match status" value="1"/>
</dbReference>
<evidence type="ECO:0000313" key="6">
    <source>
        <dbReference type="EMBL" id="SDI10841.1"/>
    </source>
</evidence>
<dbReference type="PROSITE" id="PS51078">
    <property type="entry name" value="ICLR_ED"/>
    <property type="match status" value="1"/>
</dbReference>
<proteinExistence type="predicted"/>
<dbReference type="GO" id="GO:0003677">
    <property type="term" value="F:DNA binding"/>
    <property type="evidence" value="ECO:0007669"/>
    <property type="project" value="UniProtKB-KW"/>
</dbReference>
<protein>
    <submittedName>
        <fullName evidence="6">Transcriptional regulator, IclR family</fullName>
    </submittedName>
</protein>
<evidence type="ECO:0000256" key="1">
    <source>
        <dbReference type="ARBA" id="ARBA00023015"/>
    </source>
</evidence>
<dbReference type="Gene3D" id="3.30.450.40">
    <property type="match status" value="1"/>
</dbReference>
<dbReference type="SUPFAM" id="SSF55781">
    <property type="entry name" value="GAF domain-like"/>
    <property type="match status" value="1"/>
</dbReference>
<dbReference type="GO" id="GO:0003700">
    <property type="term" value="F:DNA-binding transcription factor activity"/>
    <property type="evidence" value="ECO:0007669"/>
    <property type="project" value="TreeGrafter"/>
</dbReference>
<evidence type="ECO:0000256" key="2">
    <source>
        <dbReference type="ARBA" id="ARBA00023125"/>
    </source>
</evidence>
<accession>A0A1G8HWE2</accession>
<feature type="domain" description="HTH iclR-type" evidence="4">
    <location>
        <begin position="13"/>
        <end position="75"/>
    </location>
</feature>
<evidence type="ECO:0000259" key="4">
    <source>
        <dbReference type="PROSITE" id="PS51077"/>
    </source>
</evidence>
<keyword evidence="2" id="KW-0238">DNA-binding</keyword>
<dbReference type="PANTHER" id="PTHR30136:SF34">
    <property type="entry name" value="TRANSCRIPTIONAL REGULATOR"/>
    <property type="match status" value="1"/>
</dbReference>